<accession>A0ABT7V921</accession>
<dbReference type="EMBL" id="JAUDDZ010000006">
    <property type="protein sequence ID" value="MDM8275002.1"/>
    <property type="molecule type" value="Genomic_DNA"/>
</dbReference>
<protein>
    <submittedName>
        <fullName evidence="2">Uncharacterized protein</fullName>
    </submittedName>
</protein>
<proteinExistence type="predicted"/>
<keyword evidence="1" id="KW-1133">Transmembrane helix</keyword>
<reference evidence="2 3" key="2">
    <citation type="submission" date="2023-06" db="EMBL/GenBank/DDBJ databases">
        <authorList>
            <person name="Zeman M."/>
            <person name="Kubasova T."/>
            <person name="Jahodarova E."/>
            <person name="Nykrynova M."/>
            <person name="Rychlik I."/>
        </authorList>
    </citation>
    <scope>NUCLEOTIDE SEQUENCE [LARGE SCALE GENOMIC DNA]</scope>
    <source>
        <strain evidence="2 3">154_Feed</strain>
    </source>
</reference>
<comment type="caution">
    <text evidence="2">The sequence shown here is derived from an EMBL/GenBank/DDBJ whole genome shotgun (WGS) entry which is preliminary data.</text>
</comment>
<reference evidence="3" key="1">
    <citation type="submission" date="2023-06" db="EMBL/GenBank/DDBJ databases">
        <title>Identification and characterization of horizontal gene transfer across gut microbiota members of farm animals based on homology search.</title>
        <authorList>
            <person name="Zeman M."/>
            <person name="Kubasova T."/>
            <person name="Jahodarova E."/>
            <person name="Nykrynova M."/>
            <person name="Rychlik I."/>
        </authorList>
    </citation>
    <scope>NUCLEOTIDE SEQUENCE [LARGE SCALE GENOMIC DNA]</scope>
    <source>
        <strain evidence="3">154_Feed</strain>
    </source>
</reference>
<organism evidence="2 3">
    <name type="scientific">Enorma phocaeensis</name>
    <dbReference type="NCBI Taxonomy" id="1871019"/>
    <lineage>
        <taxon>Bacteria</taxon>
        <taxon>Bacillati</taxon>
        <taxon>Actinomycetota</taxon>
        <taxon>Coriobacteriia</taxon>
        <taxon>Coriobacteriales</taxon>
        <taxon>Coriobacteriaceae</taxon>
        <taxon>Enorma</taxon>
    </lineage>
</organism>
<gene>
    <name evidence="2" type="ORF">QUW28_05735</name>
</gene>
<dbReference type="Proteomes" id="UP001529421">
    <property type="component" value="Unassembled WGS sequence"/>
</dbReference>
<sequence>MFFKSKSPVPFIIIAVIVIIIGIVLYLTTGQTEWSASWSFEF</sequence>
<evidence type="ECO:0000256" key="1">
    <source>
        <dbReference type="SAM" id="Phobius"/>
    </source>
</evidence>
<dbReference type="RefSeq" id="WP_289545085.1">
    <property type="nucleotide sequence ID" value="NZ_JAUDDZ010000006.1"/>
</dbReference>
<evidence type="ECO:0000313" key="3">
    <source>
        <dbReference type="Proteomes" id="UP001529421"/>
    </source>
</evidence>
<evidence type="ECO:0000313" key="2">
    <source>
        <dbReference type="EMBL" id="MDM8275002.1"/>
    </source>
</evidence>
<keyword evidence="3" id="KW-1185">Reference proteome</keyword>
<keyword evidence="1" id="KW-0472">Membrane</keyword>
<name>A0ABT7V921_9ACTN</name>
<feature type="transmembrane region" description="Helical" evidence="1">
    <location>
        <begin position="9"/>
        <end position="28"/>
    </location>
</feature>
<keyword evidence="1" id="KW-0812">Transmembrane</keyword>